<dbReference type="GO" id="GO:0022857">
    <property type="term" value="F:transmembrane transporter activity"/>
    <property type="evidence" value="ECO:0007669"/>
    <property type="project" value="InterPro"/>
</dbReference>
<evidence type="ECO:0000259" key="8">
    <source>
        <dbReference type="Pfam" id="PF25989"/>
    </source>
</evidence>
<feature type="chain" id="PRO_5021433765" evidence="4">
    <location>
        <begin position="19"/>
        <end position="379"/>
    </location>
</feature>
<dbReference type="PROSITE" id="PS51257">
    <property type="entry name" value="PROKAR_LIPOPROTEIN"/>
    <property type="match status" value="1"/>
</dbReference>
<reference evidence="9 10" key="1">
    <citation type="submission" date="2019-04" db="EMBL/GenBank/DDBJ databases">
        <title>Taxonomy of novel Haliea sp. from mangrove soil of West Coast of India.</title>
        <authorList>
            <person name="Verma A."/>
            <person name="Kumar P."/>
            <person name="Krishnamurthi S."/>
        </authorList>
    </citation>
    <scope>NUCLEOTIDE SEQUENCE [LARGE SCALE GENOMIC DNA]</scope>
    <source>
        <strain evidence="9 10">SAOS-164</strain>
    </source>
</reference>
<evidence type="ECO:0000256" key="3">
    <source>
        <dbReference type="SAM" id="Coils"/>
    </source>
</evidence>
<dbReference type="Pfam" id="PF25917">
    <property type="entry name" value="BSH_RND"/>
    <property type="match status" value="1"/>
</dbReference>
<dbReference type="EMBL" id="SRLE01000012">
    <property type="protein sequence ID" value="TGD71849.1"/>
    <property type="molecule type" value="Genomic_DNA"/>
</dbReference>
<evidence type="ECO:0000256" key="2">
    <source>
        <dbReference type="ARBA" id="ARBA00009477"/>
    </source>
</evidence>
<evidence type="ECO:0000259" key="5">
    <source>
        <dbReference type="Pfam" id="PF25876"/>
    </source>
</evidence>
<dbReference type="Gene3D" id="2.40.50.100">
    <property type="match status" value="1"/>
</dbReference>
<proteinExistence type="inferred from homology"/>
<dbReference type="Pfam" id="PF25876">
    <property type="entry name" value="HH_MFP_RND"/>
    <property type="match status" value="1"/>
</dbReference>
<evidence type="ECO:0000259" key="7">
    <source>
        <dbReference type="Pfam" id="PF25944"/>
    </source>
</evidence>
<dbReference type="InterPro" id="IPR058625">
    <property type="entry name" value="MdtA-like_BSH"/>
</dbReference>
<dbReference type="Gene3D" id="2.40.420.20">
    <property type="match status" value="1"/>
</dbReference>
<feature type="domain" description="YknX-like C-terminal permuted SH3-like" evidence="8">
    <location>
        <begin position="295"/>
        <end position="362"/>
    </location>
</feature>
<evidence type="ECO:0000313" key="9">
    <source>
        <dbReference type="EMBL" id="TGD71849.1"/>
    </source>
</evidence>
<dbReference type="OrthoDB" id="9800613at2"/>
<evidence type="ECO:0000259" key="6">
    <source>
        <dbReference type="Pfam" id="PF25917"/>
    </source>
</evidence>
<dbReference type="InterPro" id="IPR058626">
    <property type="entry name" value="MdtA-like_b-barrel"/>
</dbReference>
<dbReference type="Gene3D" id="1.10.287.470">
    <property type="entry name" value="Helix hairpin bin"/>
    <property type="match status" value="1"/>
</dbReference>
<evidence type="ECO:0000313" key="10">
    <source>
        <dbReference type="Proteomes" id="UP000298050"/>
    </source>
</evidence>
<dbReference type="Pfam" id="PF25989">
    <property type="entry name" value="YknX_C"/>
    <property type="match status" value="1"/>
</dbReference>
<comment type="subcellular location">
    <subcellularLocation>
        <location evidence="1">Cell inner membrane</location>
        <topology evidence="1">Lipid-anchor</topology>
    </subcellularLocation>
</comment>
<protein>
    <submittedName>
        <fullName evidence="9">Efflux RND transporter periplasmic adaptor subunit</fullName>
    </submittedName>
</protein>
<dbReference type="PANTHER" id="PTHR30158">
    <property type="entry name" value="ACRA/E-RELATED COMPONENT OF DRUG EFFLUX TRANSPORTER"/>
    <property type="match status" value="1"/>
</dbReference>
<dbReference type="GO" id="GO:0046677">
    <property type="term" value="P:response to antibiotic"/>
    <property type="evidence" value="ECO:0007669"/>
    <property type="project" value="TreeGrafter"/>
</dbReference>
<dbReference type="NCBIfam" id="TIGR01730">
    <property type="entry name" value="RND_mfp"/>
    <property type="match status" value="1"/>
</dbReference>
<dbReference type="InterPro" id="IPR006143">
    <property type="entry name" value="RND_pump_MFP"/>
</dbReference>
<dbReference type="InterPro" id="IPR058637">
    <property type="entry name" value="YknX-like_C"/>
</dbReference>
<dbReference type="Gene3D" id="2.40.30.170">
    <property type="match status" value="1"/>
</dbReference>
<accession>A0A4Z0LX40</accession>
<dbReference type="GO" id="GO:0005886">
    <property type="term" value="C:plasma membrane"/>
    <property type="evidence" value="ECO:0007669"/>
    <property type="project" value="TreeGrafter"/>
</dbReference>
<comment type="similarity">
    <text evidence="2">Belongs to the membrane fusion protein (MFP) (TC 8.A.1) family.</text>
</comment>
<dbReference type="PANTHER" id="PTHR30158:SF24">
    <property type="entry name" value="HLYD FAMILY SECRETION PROTEIN"/>
    <property type="match status" value="1"/>
</dbReference>
<dbReference type="Pfam" id="PF25944">
    <property type="entry name" value="Beta-barrel_RND"/>
    <property type="match status" value="1"/>
</dbReference>
<keyword evidence="4" id="KW-0732">Signal</keyword>
<sequence>MKRCVPVVALLFLLVACSGEQPPPREVQVVVDTVVEEPYQPKREYVGRLQARDDVAIQARVSGYLTTREFDEGQVVQAGQVLYTIDSSEYDAALARARAELAAAVAVQSNAERNFRRGKELLPKGAISQAEMDNLTATKLDADARLKSAEAQVTSAEVNLSYTTITAPITGRIGRSIASVGDLVGPNSGNLTTLVSIDPIEALFQVSETTYLATLGADLTRDIDVERLRALEVTLELANGVSYPEVGYMDYFSNRVDAETGTLEARAAIPNPHALLVPGQYVRVILQRTTLVEGLFVPQAAVQVDQQGSYVLTVEEGSVVVRHNVELGERMDQLVRVHGGVAAGDQVIVRGLQLVRPGMTVTARSVDGPAAAPATPPAQ</sequence>
<dbReference type="Proteomes" id="UP000298050">
    <property type="component" value="Unassembled WGS sequence"/>
</dbReference>
<dbReference type="AlphaFoldDB" id="A0A4Z0LX40"/>
<comment type="caution">
    <text evidence="9">The sequence shown here is derived from an EMBL/GenBank/DDBJ whole genome shotgun (WGS) entry which is preliminary data.</text>
</comment>
<feature type="signal peptide" evidence="4">
    <location>
        <begin position="1"/>
        <end position="18"/>
    </location>
</feature>
<dbReference type="SUPFAM" id="SSF111369">
    <property type="entry name" value="HlyD-like secretion proteins"/>
    <property type="match status" value="1"/>
</dbReference>
<dbReference type="RefSeq" id="WP_135445893.1">
    <property type="nucleotide sequence ID" value="NZ_SRLE01000012.1"/>
</dbReference>
<gene>
    <name evidence="9" type="ORF">E4634_17195</name>
</gene>
<feature type="domain" description="Multidrug resistance protein MdtA-like alpha-helical hairpin" evidence="5">
    <location>
        <begin position="94"/>
        <end position="163"/>
    </location>
</feature>
<organism evidence="9 10">
    <name type="scientific">Mangrovimicrobium sediminis</name>
    <dbReference type="NCBI Taxonomy" id="2562682"/>
    <lineage>
        <taxon>Bacteria</taxon>
        <taxon>Pseudomonadati</taxon>
        <taxon>Pseudomonadota</taxon>
        <taxon>Gammaproteobacteria</taxon>
        <taxon>Cellvibrionales</taxon>
        <taxon>Halieaceae</taxon>
        <taxon>Mangrovimicrobium</taxon>
    </lineage>
</organism>
<evidence type="ECO:0000256" key="4">
    <source>
        <dbReference type="SAM" id="SignalP"/>
    </source>
</evidence>
<feature type="domain" description="Multidrug resistance protein MdtA-like barrel-sandwich hybrid" evidence="6">
    <location>
        <begin position="55"/>
        <end position="186"/>
    </location>
</feature>
<dbReference type="InterPro" id="IPR058624">
    <property type="entry name" value="MdtA-like_HH"/>
</dbReference>
<name>A0A4Z0LX40_9GAMM</name>
<evidence type="ECO:0000256" key="1">
    <source>
        <dbReference type="ARBA" id="ARBA00004519"/>
    </source>
</evidence>
<dbReference type="GO" id="GO:0030313">
    <property type="term" value="C:cell envelope"/>
    <property type="evidence" value="ECO:0007669"/>
    <property type="project" value="UniProtKB-SubCell"/>
</dbReference>
<feature type="domain" description="Multidrug resistance protein MdtA-like beta-barrel" evidence="7">
    <location>
        <begin position="223"/>
        <end position="289"/>
    </location>
</feature>
<keyword evidence="3" id="KW-0175">Coiled coil</keyword>
<feature type="coiled-coil region" evidence="3">
    <location>
        <begin position="94"/>
        <end position="152"/>
    </location>
</feature>
<keyword evidence="10" id="KW-1185">Reference proteome</keyword>